<protein>
    <recommendedName>
        <fullName evidence="4">WD40 repeat protein</fullName>
    </recommendedName>
</protein>
<keyword evidence="3" id="KW-1185">Reference proteome</keyword>
<reference evidence="2 3" key="1">
    <citation type="submission" date="2018-03" db="EMBL/GenBank/DDBJ databases">
        <title>Genomic Encyclopedia of Archaeal and Bacterial Type Strains, Phase II (KMG-II): from individual species to whole genera.</title>
        <authorList>
            <person name="Goeker M."/>
        </authorList>
    </citation>
    <scope>NUCLEOTIDE SEQUENCE [LARGE SCALE GENOMIC DNA]</scope>
    <source>
        <strain evidence="2 3">DSM 28229</strain>
    </source>
</reference>
<organism evidence="2 3">
    <name type="scientific">Sediminitomix flava</name>
    <dbReference type="NCBI Taxonomy" id="379075"/>
    <lineage>
        <taxon>Bacteria</taxon>
        <taxon>Pseudomonadati</taxon>
        <taxon>Bacteroidota</taxon>
        <taxon>Cytophagia</taxon>
        <taxon>Cytophagales</taxon>
        <taxon>Flammeovirgaceae</taxon>
        <taxon>Sediminitomix</taxon>
    </lineage>
</organism>
<dbReference type="AlphaFoldDB" id="A0A315Z7S8"/>
<feature type="chain" id="PRO_5016436100" description="WD40 repeat protein" evidence="1">
    <location>
        <begin position="22"/>
        <end position="991"/>
    </location>
</feature>
<dbReference type="Proteomes" id="UP000245535">
    <property type="component" value="Unassembled WGS sequence"/>
</dbReference>
<dbReference type="RefSeq" id="WP_109619760.1">
    <property type="nucleotide sequence ID" value="NZ_QGDO01000004.1"/>
</dbReference>
<evidence type="ECO:0000256" key="1">
    <source>
        <dbReference type="SAM" id="SignalP"/>
    </source>
</evidence>
<dbReference type="PANTHER" id="PTHR36842">
    <property type="entry name" value="PROTEIN TOLB HOMOLOG"/>
    <property type="match status" value="1"/>
</dbReference>
<comment type="caution">
    <text evidence="2">The sequence shown here is derived from an EMBL/GenBank/DDBJ whole genome shotgun (WGS) entry which is preliminary data.</text>
</comment>
<evidence type="ECO:0000313" key="2">
    <source>
        <dbReference type="EMBL" id="PWJ40907.1"/>
    </source>
</evidence>
<evidence type="ECO:0008006" key="4">
    <source>
        <dbReference type="Google" id="ProtNLM"/>
    </source>
</evidence>
<dbReference type="EMBL" id="QGDO01000004">
    <property type="protein sequence ID" value="PWJ40907.1"/>
    <property type="molecule type" value="Genomic_DNA"/>
</dbReference>
<gene>
    <name evidence="2" type="ORF">BC781_104173</name>
</gene>
<dbReference type="InterPro" id="IPR011042">
    <property type="entry name" value="6-blade_b-propeller_TolB-like"/>
</dbReference>
<proteinExistence type="predicted"/>
<evidence type="ECO:0000313" key="3">
    <source>
        <dbReference type="Proteomes" id="UP000245535"/>
    </source>
</evidence>
<accession>A0A315Z7S8</accession>
<keyword evidence="1" id="KW-0732">Signal</keyword>
<name>A0A315Z7S8_SEDFL</name>
<sequence length="991" mass="113184">MYKHFTSIFLLLCAFTFPLKAQQSSLGLNPHSQKWRQINTDIVRVIYPVGQEAAAQRVVNLSHYLAERDKQTIGEKVEKLDIILQQNTTNANGFVGLAPFRSELFLTPSQFGFTGSGNWLDLLTIHEYRHVQQVSNVKVGLTKGLSYVFGENGWLLGKSLGVPAWFSEGDAVLTETLLTTAGRGRMPEFDMEYKSLLLSGKNYNYEKAVSGSFKDYVPNHYNLGYYLVTNARREFGEDIWGKVLYETGKYKGLVWPFSRSLKRNIGYSTPQYYRKTMDQLSNDWKREAPKMTVTSFNSEKKKTFTSYTQPNFSNEDVIITLKSGFNQIPAFYAVTANEEYFLTYPGFQASTNNSFSYRKGYLVWSEQRYDLRWGQKDYSVVMLYDVGQKKKVQLTKETKLFAPDLNASASQIVAAEANEQMQYTLVILDTNGQEIKRIPNPENVFFSTPRWIDETNVIVVGQKDQKMSLLKVDTELGTMENITSWDVAHLSNPYPSEGYVYYSSSYTGVNNIFAVSLSDKEIYQLTDDALGAFYPTVSKSGSKLAYSNFTVDGYNLQMNPIEKDSWKKYQSNQPSTLDFYRPLLAQETNVLDSIPSNEYESKNFRKTTSLINPHSLELFGSPPYYTASILLDNTFTTFSGEVGYLFNSNEREGGFYGTLTYGEWFILPQLSGQMNMDRSRTEAFVAYSQSNLPENPAVAVLQSREWEQDQIGLGFVMPLNLTKGNYFSNLTLSASYDQIFLNYPTDILSDRPFEDENIGSIDFELDWYRQQRRALQHIYPRWGQSLSLSYQKALNGDVNSYQFKADAKFFFPAFMKTHNLTLDLNYMNEPFVGQYKYSDTFRYARGYGAQLFDQIGRAGLTYTLPVWYPDIAISSLAFIKRIYLNGFFDMMYNQLDPIRVSDIGVDVRHGRNDPSNGGSEQSLNNATIDFSSTEHLRKSVGADVIFDFKAFRLVDMQVGFRYSYLLDNGPLLNPADGKGSKFDLLLNVLSF</sequence>
<dbReference type="Gene3D" id="2.120.10.30">
    <property type="entry name" value="TolB, C-terminal domain"/>
    <property type="match status" value="1"/>
</dbReference>
<dbReference type="OrthoDB" id="9799878at2"/>
<dbReference type="SUPFAM" id="SSF82171">
    <property type="entry name" value="DPP6 N-terminal domain-like"/>
    <property type="match status" value="1"/>
</dbReference>
<dbReference type="PANTHER" id="PTHR36842:SF1">
    <property type="entry name" value="PROTEIN TOLB"/>
    <property type="match status" value="1"/>
</dbReference>
<feature type="signal peptide" evidence="1">
    <location>
        <begin position="1"/>
        <end position="21"/>
    </location>
</feature>